<dbReference type="PANTHER" id="PTHR43540:SF1">
    <property type="entry name" value="ISOCHORISMATASE HYDROLASE"/>
    <property type="match status" value="1"/>
</dbReference>
<dbReference type="InterPro" id="IPR000868">
    <property type="entry name" value="Isochorismatase-like_dom"/>
</dbReference>
<comment type="caution">
    <text evidence="3">The sequence shown here is derived from an EMBL/GenBank/DDBJ whole genome shotgun (WGS) entry which is preliminary data.</text>
</comment>
<keyword evidence="1" id="KW-0378">Hydrolase</keyword>
<dbReference type="InterPro" id="IPR050272">
    <property type="entry name" value="Isochorismatase-like_hydrls"/>
</dbReference>
<dbReference type="Proteomes" id="UP000574067">
    <property type="component" value="Unassembled WGS sequence"/>
</dbReference>
<dbReference type="SUPFAM" id="SSF52499">
    <property type="entry name" value="Isochorismatase-like hydrolases"/>
    <property type="match status" value="1"/>
</dbReference>
<sequence>MTLDNRDAALFRERGFGLRIGFGRRPAVLVVDLINAFTRPEAMLGANLDAEVAATAALLDAAHAAGAPVIFSTVAYDDAGLRDAGIWALKQRGVTTLRAGTAEVRVDGRLPHRAGDSLLVKKYASCFFGTDLSSRLVAMGIDTVVIAGCTTSGCVRATAVDACQYGFRPMVVRECVGDRSAAAHAQSLFDLDAKYADVVALETAIAGLHAAASDSTLTHATPVA</sequence>
<feature type="domain" description="Isochorismatase-like" evidence="2">
    <location>
        <begin position="27"/>
        <end position="202"/>
    </location>
</feature>
<keyword evidence="4" id="KW-1185">Reference proteome</keyword>
<dbReference type="Gene3D" id="3.40.50.850">
    <property type="entry name" value="Isochorismatase-like"/>
    <property type="match status" value="1"/>
</dbReference>
<evidence type="ECO:0000313" key="4">
    <source>
        <dbReference type="Proteomes" id="UP000574067"/>
    </source>
</evidence>
<dbReference type="GO" id="GO:0016787">
    <property type="term" value="F:hydrolase activity"/>
    <property type="evidence" value="ECO:0007669"/>
    <property type="project" value="UniProtKB-KW"/>
</dbReference>
<dbReference type="Pfam" id="PF00857">
    <property type="entry name" value="Isochorismatase"/>
    <property type="match status" value="1"/>
</dbReference>
<evidence type="ECO:0000256" key="1">
    <source>
        <dbReference type="ARBA" id="ARBA00022801"/>
    </source>
</evidence>
<dbReference type="EMBL" id="JABBFW010000012">
    <property type="protein sequence ID" value="NML16741.1"/>
    <property type="molecule type" value="Genomic_DNA"/>
</dbReference>
<protein>
    <submittedName>
        <fullName evidence="3">Isochorismatase family protein</fullName>
    </submittedName>
</protein>
<dbReference type="AlphaFoldDB" id="A0A848FFR8"/>
<proteinExistence type="predicted"/>
<dbReference type="RefSeq" id="WP_169161642.1">
    <property type="nucleotide sequence ID" value="NZ_JABBFW010000012.1"/>
</dbReference>
<gene>
    <name evidence="3" type="ORF">HHL10_17300</name>
</gene>
<evidence type="ECO:0000259" key="2">
    <source>
        <dbReference type="Pfam" id="PF00857"/>
    </source>
</evidence>
<name>A0A848FFR8_9BURK</name>
<organism evidence="3 4">
    <name type="scientific">Azohydromonas caseinilytica</name>
    <dbReference type="NCBI Taxonomy" id="2728836"/>
    <lineage>
        <taxon>Bacteria</taxon>
        <taxon>Pseudomonadati</taxon>
        <taxon>Pseudomonadota</taxon>
        <taxon>Betaproteobacteria</taxon>
        <taxon>Burkholderiales</taxon>
        <taxon>Sphaerotilaceae</taxon>
        <taxon>Azohydromonas</taxon>
    </lineage>
</organism>
<accession>A0A848FFR8</accession>
<evidence type="ECO:0000313" key="3">
    <source>
        <dbReference type="EMBL" id="NML16741.1"/>
    </source>
</evidence>
<dbReference type="InterPro" id="IPR036380">
    <property type="entry name" value="Isochorismatase-like_sf"/>
</dbReference>
<reference evidence="3 4" key="1">
    <citation type="submission" date="2020-04" db="EMBL/GenBank/DDBJ databases">
        <title>Azohydromonas sp. isolated from soil.</title>
        <authorList>
            <person name="Dahal R.H."/>
        </authorList>
    </citation>
    <scope>NUCLEOTIDE SEQUENCE [LARGE SCALE GENOMIC DNA]</scope>
    <source>
        <strain evidence="3 4">G-1-1-14</strain>
    </source>
</reference>
<dbReference type="PANTHER" id="PTHR43540">
    <property type="entry name" value="PEROXYUREIDOACRYLATE/UREIDOACRYLATE AMIDOHYDROLASE-RELATED"/>
    <property type="match status" value="1"/>
</dbReference>